<evidence type="ECO:0000256" key="2">
    <source>
        <dbReference type="SAM" id="SignalP"/>
    </source>
</evidence>
<keyword evidence="1" id="KW-0802">TPR repeat</keyword>
<dbReference type="InterPro" id="IPR011990">
    <property type="entry name" value="TPR-like_helical_dom_sf"/>
</dbReference>
<organism evidence="3 4">
    <name type="scientific">Mucilaginibacter myungsuensis</name>
    <dbReference type="NCBI Taxonomy" id="649104"/>
    <lineage>
        <taxon>Bacteria</taxon>
        <taxon>Pseudomonadati</taxon>
        <taxon>Bacteroidota</taxon>
        <taxon>Sphingobacteriia</taxon>
        <taxon>Sphingobacteriales</taxon>
        <taxon>Sphingobacteriaceae</taxon>
        <taxon>Mucilaginibacter</taxon>
    </lineage>
</organism>
<evidence type="ECO:0000313" key="3">
    <source>
        <dbReference type="EMBL" id="MBE9661043.1"/>
    </source>
</evidence>
<protein>
    <submittedName>
        <fullName evidence="3">Tetratricopeptide repeat protein</fullName>
    </submittedName>
</protein>
<evidence type="ECO:0000256" key="1">
    <source>
        <dbReference type="PROSITE-ProRule" id="PRU00339"/>
    </source>
</evidence>
<evidence type="ECO:0000313" key="4">
    <source>
        <dbReference type="Proteomes" id="UP000622475"/>
    </source>
</evidence>
<dbReference type="EMBL" id="JADFFL010000002">
    <property type="protein sequence ID" value="MBE9661043.1"/>
    <property type="molecule type" value="Genomic_DNA"/>
</dbReference>
<feature type="repeat" description="TPR" evidence="1">
    <location>
        <begin position="98"/>
        <end position="131"/>
    </location>
</feature>
<keyword evidence="4" id="KW-1185">Reference proteome</keyword>
<dbReference type="RefSeq" id="WP_194110253.1">
    <property type="nucleotide sequence ID" value="NZ_JADFFL010000002.1"/>
</dbReference>
<accession>A0A929KW76</accession>
<feature type="chain" id="PRO_5037439909" evidence="2">
    <location>
        <begin position="22"/>
        <end position="339"/>
    </location>
</feature>
<feature type="repeat" description="TPR" evidence="1">
    <location>
        <begin position="26"/>
        <end position="59"/>
    </location>
</feature>
<feature type="repeat" description="TPR" evidence="1">
    <location>
        <begin position="132"/>
        <end position="165"/>
    </location>
</feature>
<dbReference type="Pfam" id="PF14559">
    <property type="entry name" value="TPR_19"/>
    <property type="match status" value="1"/>
</dbReference>
<dbReference type="Proteomes" id="UP000622475">
    <property type="component" value="Unassembled WGS sequence"/>
</dbReference>
<dbReference type="InterPro" id="IPR019734">
    <property type="entry name" value="TPR_rpt"/>
</dbReference>
<dbReference type="SMART" id="SM00028">
    <property type="entry name" value="TPR"/>
    <property type="match status" value="3"/>
</dbReference>
<feature type="signal peptide" evidence="2">
    <location>
        <begin position="1"/>
        <end position="21"/>
    </location>
</feature>
<dbReference type="Gene3D" id="1.25.40.10">
    <property type="entry name" value="Tetratricopeptide repeat domain"/>
    <property type="match status" value="2"/>
</dbReference>
<sequence length="339" mass="37554">MKHLRLTLFILMMMAPWLAMAQTTDVPTLTREGNELSTQKNYPAALEKYKAALAIAPEYAPANYQMAFTLNASGKGLEALPYLEKVFKSTEASANLINGAYSLAGSIYDRNRQPQKAIESYKQGIAANPTNQPLQYNLALAYFRNKQYTDAETTAEQAIKLDPKHASTMRVHGLVTFHQNERAVALLSFCSFLILEPNTLRSTEAINNIRSIFHGGILKREAGAKPIRLDANTIALNNAVTIAIKPFATRRYASAGDLLAAQLTAVFTSIGQIAEKQNGNDFFRKYQAAYFYQLAKSPHMPPFARYITQTTPGSAKWIAANAQAMTDLDVWLKGTERGF</sequence>
<dbReference type="SUPFAM" id="SSF48452">
    <property type="entry name" value="TPR-like"/>
    <property type="match status" value="1"/>
</dbReference>
<comment type="caution">
    <text evidence="3">The sequence shown here is derived from an EMBL/GenBank/DDBJ whole genome shotgun (WGS) entry which is preliminary data.</text>
</comment>
<name>A0A929KW76_9SPHI</name>
<reference evidence="3" key="1">
    <citation type="submission" date="2020-10" db="EMBL/GenBank/DDBJ databases">
        <title>Mucilaginibacter mali sp. nov., isolated from rhizosphere soil of apple orchard.</title>
        <authorList>
            <person name="Lee J.-S."/>
            <person name="Kim H.S."/>
            <person name="Kim J.-S."/>
        </authorList>
    </citation>
    <scope>NUCLEOTIDE SEQUENCE</scope>
    <source>
        <strain evidence="3">KCTC 22746</strain>
    </source>
</reference>
<dbReference type="PANTHER" id="PTHR12558">
    <property type="entry name" value="CELL DIVISION CYCLE 16,23,27"/>
    <property type="match status" value="1"/>
</dbReference>
<dbReference type="PROSITE" id="PS50005">
    <property type="entry name" value="TPR"/>
    <property type="match status" value="3"/>
</dbReference>
<gene>
    <name evidence="3" type="ORF">IRJ16_04040</name>
</gene>
<dbReference type="GO" id="GO:0051301">
    <property type="term" value="P:cell division"/>
    <property type="evidence" value="ECO:0007669"/>
    <property type="project" value="TreeGrafter"/>
</dbReference>
<keyword evidence="2" id="KW-0732">Signal</keyword>
<dbReference type="AlphaFoldDB" id="A0A929KW76"/>
<proteinExistence type="predicted"/>
<dbReference type="PANTHER" id="PTHR12558:SF44">
    <property type="entry name" value="TETRATRICOPEPTIDE REPEAT-CONTAINING PROTEIN"/>
    <property type="match status" value="1"/>
</dbReference>